<evidence type="ECO:0000259" key="5">
    <source>
        <dbReference type="Pfam" id="PF04542"/>
    </source>
</evidence>
<dbReference type="AlphaFoldDB" id="A0A847S5H0"/>
<reference evidence="7 8" key="1">
    <citation type="submission" date="2020-04" db="EMBL/GenBank/DDBJ databases">
        <authorList>
            <person name="Yin C."/>
        </authorList>
    </citation>
    <scope>NUCLEOTIDE SEQUENCE [LARGE SCALE GENOMIC DNA]</scope>
    <source>
        <strain evidence="7 8">Ae27</strain>
    </source>
</reference>
<gene>
    <name evidence="7" type="ORF">HGH92_27475</name>
</gene>
<evidence type="ECO:0000313" key="7">
    <source>
        <dbReference type="EMBL" id="NLR68077.1"/>
    </source>
</evidence>
<feature type="domain" description="RNA polymerase sigma factor 70 region 4 type 2" evidence="6">
    <location>
        <begin position="127"/>
        <end position="178"/>
    </location>
</feature>
<dbReference type="NCBIfam" id="TIGR02985">
    <property type="entry name" value="Sig70_bacteroi1"/>
    <property type="match status" value="1"/>
</dbReference>
<dbReference type="InterPro" id="IPR007627">
    <property type="entry name" value="RNA_pol_sigma70_r2"/>
</dbReference>
<comment type="caution">
    <text evidence="7">The sequence shown here is derived from an EMBL/GenBank/DDBJ whole genome shotgun (WGS) entry which is preliminary data.</text>
</comment>
<comment type="similarity">
    <text evidence="1">Belongs to the sigma-70 factor family. ECF subfamily.</text>
</comment>
<evidence type="ECO:0000313" key="8">
    <source>
        <dbReference type="Proteomes" id="UP000570474"/>
    </source>
</evidence>
<dbReference type="Gene3D" id="1.10.10.10">
    <property type="entry name" value="Winged helix-like DNA-binding domain superfamily/Winged helix DNA-binding domain"/>
    <property type="match status" value="1"/>
</dbReference>
<name>A0A847S5H0_9BACT</name>
<dbReference type="GO" id="GO:0006352">
    <property type="term" value="P:DNA-templated transcription initiation"/>
    <property type="evidence" value="ECO:0007669"/>
    <property type="project" value="InterPro"/>
</dbReference>
<keyword evidence="2" id="KW-0805">Transcription regulation</keyword>
<dbReference type="Pfam" id="PF04542">
    <property type="entry name" value="Sigma70_r2"/>
    <property type="match status" value="1"/>
</dbReference>
<evidence type="ECO:0000256" key="4">
    <source>
        <dbReference type="ARBA" id="ARBA00023163"/>
    </source>
</evidence>
<dbReference type="InterPro" id="IPR014327">
    <property type="entry name" value="RNA_pol_sigma70_bacteroid"/>
</dbReference>
<dbReference type="GO" id="GO:0003677">
    <property type="term" value="F:DNA binding"/>
    <property type="evidence" value="ECO:0007669"/>
    <property type="project" value="InterPro"/>
</dbReference>
<protein>
    <submittedName>
        <fullName evidence="7">RNA polymerase sigma-70 factor</fullName>
    </submittedName>
</protein>
<dbReference type="InterPro" id="IPR039425">
    <property type="entry name" value="RNA_pol_sigma-70-like"/>
</dbReference>
<dbReference type="Pfam" id="PF08281">
    <property type="entry name" value="Sigma70_r4_2"/>
    <property type="match status" value="1"/>
</dbReference>
<dbReference type="PANTHER" id="PTHR43133:SF46">
    <property type="entry name" value="RNA POLYMERASE SIGMA-70 FACTOR ECF SUBFAMILY"/>
    <property type="match status" value="1"/>
</dbReference>
<sequence length="184" mass="22035">MSDVHLQQFADGMLLSLLRENNSEAFNVIYARYRERLYGYLVKVIKDTAEAEDILQEVFVSLWKRRSDLHHIESLYTYLFSCVRYGGFRYMRNEARKHHFRASWRLLFGEEDDLFEQQLAADELSRILNREVDKLPLKMRQVFILSRKEELSHREISHKLNISDKTVKKQINNALKYLHLKLNA</sequence>
<dbReference type="InterPro" id="IPR014284">
    <property type="entry name" value="RNA_pol_sigma-70_dom"/>
</dbReference>
<dbReference type="SUPFAM" id="SSF88946">
    <property type="entry name" value="Sigma2 domain of RNA polymerase sigma factors"/>
    <property type="match status" value="1"/>
</dbReference>
<dbReference type="GO" id="GO:0016987">
    <property type="term" value="F:sigma factor activity"/>
    <property type="evidence" value="ECO:0007669"/>
    <property type="project" value="UniProtKB-KW"/>
</dbReference>
<dbReference type="Gene3D" id="1.10.1740.10">
    <property type="match status" value="1"/>
</dbReference>
<feature type="domain" description="RNA polymerase sigma-70 region 2" evidence="5">
    <location>
        <begin position="29"/>
        <end position="96"/>
    </location>
</feature>
<dbReference type="InterPro" id="IPR013325">
    <property type="entry name" value="RNA_pol_sigma_r2"/>
</dbReference>
<evidence type="ECO:0000256" key="1">
    <source>
        <dbReference type="ARBA" id="ARBA00010641"/>
    </source>
</evidence>
<evidence type="ECO:0000256" key="2">
    <source>
        <dbReference type="ARBA" id="ARBA00023015"/>
    </source>
</evidence>
<keyword evidence="4" id="KW-0804">Transcription</keyword>
<dbReference type="EMBL" id="JABAIA010000003">
    <property type="protein sequence ID" value="NLR68077.1"/>
    <property type="molecule type" value="Genomic_DNA"/>
</dbReference>
<dbReference type="Proteomes" id="UP000570474">
    <property type="component" value="Unassembled WGS sequence"/>
</dbReference>
<dbReference type="InterPro" id="IPR013324">
    <property type="entry name" value="RNA_pol_sigma_r3/r4-like"/>
</dbReference>
<proteinExistence type="inferred from homology"/>
<dbReference type="NCBIfam" id="TIGR02937">
    <property type="entry name" value="sigma70-ECF"/>
    <property type="match status" value="1"/>
</dbReference>
<keyword evidence="8" id="KW-1185">Reference proteome</keyword>
<accession>A0A847S5H0</accession>
<evidence type="ECO:0000256" key="3">
    <source>
        <dbReference type="ARBA" id="ARBA00023082"/>
    </source>
</evidence>
<keyword evidence="3" id="KW-0731">Sigma factor</keyword>
<dbReference type="RefSeq" id="WP_168874014.1">
    <property type="nucleotide sequence ID" value="NZ_JABAIA010000003.1"/>
</dbReference>
<evidence type="ECO:0000259" key="6">
    <source>
        <dbReference type="Pfam" id="PF08281"/>
    </source>
</evidence>
<organism evidence="7 8">
    <name type="scientific">Chitinophaga varians</name>
    <dbReference type="NCBI Taxonomy" id="2202339"/>
    <lineage>
        <taxon>Bacteria</taxon>
        <taxon>Pseudomonadati</taxon>
        <taxon>Bacteroidota</taxon>
        <taxon>Chitinophagia</taxon>
        <taxon>Chitinophagales</taxon>
        <taxon>Chitinophagaceae</taxon>
        <taxon>Chitinophaga</taxon>
    </lineage>
</organism>
<dbReference type="InterPro" id="IPR036388">
    <property type="entry name" value="WH-like_DNA-bd_sf"/>
</dbReference>
<dbReference type="SUPFAM" id="SSF88659">
    <property type="entry name" value="Sigma3 and sigma4 domains of RNA polymerase sigma factors"/>
    <property type="match status" value="1"/>
</dbReference>
<dbReference type="InterPro" id="IPR013249">
    <property type="entry name" value="RNA_pol_sigma70_r4_t2"/>
</dbReference>
<dbReference type="PANTHER" id="PTHR43133">
    <property type="entry name" value="RNA POLYMERASE ECF-TYPE SIGMA FACTO"/>
    <property type="match status" value="1"/>
</dbReference>